<feature type="transmembrane region" description="Helical" evidence="2">
    <location>
        <begin position="174"/>
        <end position="194"/>
    </location>
</feature>
<feature type="transmembrane region" description="Helical" evidence="2">
    <location>
        <begin position="247"/>
        <end position="268"/>
    </location>
</feature>
<organism evidence="3 4">
    <name type="scientific">Longimycelium tulufanense</name>
    <dbReference type="NCBI Taxonomy" id="907463"/>
    <lineage>
        <taxon>Bacteria</taxon>
        <taxon>Bacillati</taxon>
        <taxon>Actinomycetota</taxon>
        <taxon>Actinomycetes</taxon>
        <taxon>Pseudonocardiales</taxon>
        <taxon>Pseudonocardiaceae</taxon>
        <taxon>Longimycelium</taxon>
    </lineage>
</organism>
<feature type="transmembrane region" description="Helical" evidence="2">
    <location>
        <begin position="148"/>
        <end position="168"/>
    </location>
</feature>
<feature type="region of interest" description="Disordered" evidence="1">
    <location>
        <begin position="344"/>
        <end position="459"/>
    </location>
</feature>
<reference evidence="3" key="2">
    <citation type="submission" date="2020-09" db="EMBL/GenBank/DDBJ databases">
        <authorList>
            <person name="Sun Q."/>
            <person name="Zhou Y."/>
        </authorList>
    </citation>
    <scope>NUCLEOTIDE SEQUENCE</scope>
    <source>
        <strain evidence="3">CGMCC 4.5737</strain>
    </source>
</reference>
<reference evidence="3" key="1">
    <citation type="journal article" date="2014" name="Int. J. Syst. Evol. Microbiol.">
        <title>Complete genome sequence of Corynebacterium casei LMG S-19264T (=DSM 44701T), isolated from a smear-ripened cheese.</title>
        <authorList>
            <consortium name="US DOE Joint Genome Institute (JGI-PGF)"/>
            <person name="Walter F."/>
            <person name="Albersmeier A."/>
            <person name="Kalinowski J."/>
            <person name="Ruckert C."/>
        </authorList>
    </citation>
    <scope>NUCLEOTIDE SEQUENCE</scope>
    <source>
        <strain evidence="3">CGMCC 4.5737</strain>
    </source>
</reference>
<gene>
    <name evidence="3" type="ORF">GCM10012275_53990</name>
</gene>
<evidence type="ECO:0000256" key="2">
    <source>
        <dbReference type="SAM" id="Phobius"/>
    </source>
</evidence>
<accession>A0A8J3FWE6</accession>
<feature type="transmembrane region" description="Helical" evidence="2">
    <location>
        <begin position="206"/>
        <end position="227"/>
    </location>
</feature>
<evidence type="ECO:0000313" key="3">
    <source>
        <dbReference type="EMBL" id="GGM76415.1"/>
    </source>
</evidence>
<protein>
    <recommendedName>
        <fullName evidence="5">TrbL/VirB6 plasmid conjugal transfer protein</fullName>
    </recommendedName>
</protein>
<dbReference type="EMBL" id="BMMK01000037">
    <property type="protein sequence ID" value="GGM76415.1"/>
    <property type="molecule type" value="Genomic_DNA"/>
</dbReference>
<feature type="transmembrane region" description="Helical" evidence="2">
    <location>
        <begin position="93"/>
        <end position="119"/>
    </location>
</feature>
<feature type="transmembrane region" description="Helical" evidence="2">
    <location>
        <begin position="52"/>
        <end position="73"/>
    </location>
</feature>
<dbReference type="AlphaFoldDB" id="A0A8J3FWE6"/>
<dbReference type="Proteomes" id="UP000637578">
    <property type="component" value="Unassembled WGS sequence"/>
</dbReference>
<sequence length="459" mass="47790">MPDWIKDWIKEQFQDFWRDVWDGALQLLSDAFAFADRLTIITDPGEPPLQDIWPLTLQLSGLLAVGLFFLQLITSMLRGGRGLLRVTLGPAQYGLAVALTAGLVGLFLVAADGLAAGILKAGLNVSTFTDVLGESGLKGDGYQDRSKAVAMGLVALFGLLPAALGYTLEMLFRAAAILILVACIPIAAAGLLANTTARWFWITARWLLAAIAMKPLLALAITVGLLTAKGLGGAPEQGEAAAPNAGLVPLLVGTGVLLVALVCPFALFRLFSFVDPGTDAGATFREAWTRGGGVGAYAAGNAFMAPRAVGALSRGAGGDALAAAGRGHEQRFGHAYALGLRKDGEQVTPRGMGGVRWTSHAPAAPDDGGFDSTTPPPTGPPDVGRAAVLRAEWEWQQKQKQGTGPEEPRPEPPPDSAAWTSYPPSPAAVDPSPAPLHGSEPSHPHTGQPPTDPGDTSKE</sequence>
<keyword evidence="4" id="KW-1185">Reference proteome</keyword>
<comment type="caution">
    <text evidence="3">The sequence shown here is derived from an EMBL/GenBank/DDBJ whole genome shotgun (WGS) entry which is preliminary data.</text>
</comment>
<evidence type="ECO:0008006" key="5">
    <source>
        <dbReference type="Google" id="ProtNLM"/>
    </source>
</evidence>
<evidence type="ECO:0000313" key="4">
    <source>
        <dbReference type="Proteomes" id="UP000637578"/>
    </source>
</evidence>
<proteinExistence type="predicted"/>
<keyword evidence="2" id="KW-1133">Transmembrane helix</keyword>
<keyword evidence="2" id="KW-0812">Transmembrane</keyword>
<evidence type="ECO:0000256" key="1">
    <source>
        <dbReference type="SAM" id="MobiDB-lite"/>
    </source>
</evidence>
<name>A0A8J3FWE6_9PSEU</name>
<keyword evidence="2" id="KW-0472">Membrane</keyword>
<dbReference type="RefSeq" id="WP_189061236.1">
    <property type="nucleotide sequence ID" value="NZ_BMMK01000037.1"/>
</dbReference>